<dbReference type="Proteomes" id="UP000324748">
    <property type="component" value="Unassembled WGS sequence"/>
</dbReference>
<proteinExistence type="predicted"/>
<gene>
    <name evidence="2" type="ORF">PGT21_037119</name>
</gene>
<dbReference type="EMBL" id="VSWC01000001">
    <property type="protein sequence ID" value="KAA1120074.1"/>
    <property type="molecule type" value="Genomic_DNA"/>
</dbReference>
<evidence type="ECO:0008006" key="4">
    <source>
        <dbReference type="Google" id="ProtNLM"/>
    </source>
</evidence>
<accession>A0A5B0R599</accession>
<reference evidence="2 3" key="1">
    <citation type="submission" date="2019-05" db="EMBL/GenBank/DDBJ databases">
        <title>Emergence of the Ug99 lineage of the wheat stem rust pathogen through somatic hybridization.</title>
        <authorList>
            <person name="Li F."/>
            <person name="Upadhyaya N.M."/>
            <person name="Sperschneider J."/>
            <person name="Matny O."/>
            <person name="Nguyen-Phuc H."/>
            <person name="Mago R."/>
            <person name="Raley C."/>
            <person name="Miller M.E."/>
            <person name="Silverstein K.A.T."/>
            <person name="Henningsen E."/>
            <person name="Hirsch C.D."/>
            <person name="Visser B."/>
            <person name="Pretorius Z.A."/>
            <person name="Steffenson B.J."/>
            <person name="Schwessinger B."/>
            <person name="Dodds P.N."/>
            <person name="Figueroa M."/>
        </authorList>
    </citation>
    <scope>NUCLEOTIDE SEQUENCE [LARGE SCALE GENOMIC DNA]</scope>
    <source>
        <strain evidence="2">21-0</strain>
    </source>
</reference>
<name>A0A5B0R599_PUCGR</name>
<keyword evidence="1" id="KW-0732">Signal</keyword>
<sequence length="106" mass="12174">MKKIHNLIPVLAITALLNMQLGHAIRCQHPLDRRGWGPLTEIECNQVNHCDWGEHNRCRILRTGRYQICIICGATFQHHYFVIAYRNSDHRISGDCDGTVTTGHEL</sequence>
<evidence type="ECO:0000256" key="1">
    <source>
        <dbReference type="SAM" id="SignalP"/>
    </source>
</evidence>
<feature type="chain" id="PRO_5022722269" description="Secreted protein" evidence="1">
    <location>
        <begin position="25"/>
        <end position="106"/>
    </location>
</feature>
<protein>
    <recommendedName>
        <fullName evidence="4">Secreted protein</fullName>
    </recommendedName>
</protein>
<organism evidence="2 3">
    <name type="scientific">Puccinia graminis f. sp. tritici</name>
    <dbReference type="NCBI Taxonomy" id="56615"/>
    <lineage>
        <taxon>Eukaryota</taxon>
        <taxon>Fungi</taxon>
        <taxon>Dikarya</taxon>
        <taxon>Basidiomycota</taxon>
        <taxon>Pucciniomycotina</taxon>
        <taxon>Pucciniomycetes</taxon>
        <taxon>Pucciniales</taxon>
        <taxon>Pucciniaceae</taxon>
        <taxon>Puccinia</taxon>
    </lineage>
</organism>
<evidence type="ECO:0000313" key="3">
    <source>
        <dbReference type="Proteomes" id="UP000324748"/>
    </source>
</evidence>
<feature type="signal peptide" evidence="1">
    <location>
        <begin position="1"/>
        <end position="24"/>
    </location>
</feature>
<evidence type="ECO:0000313" key="2">
    <source>
        <dbReference type="EMBL" id="KAA1120074.1"/>
    </source>
</evidence>
<comment type="caution">
    <text evidence="2">The sequence shown here is derived from an EMBL/GenBank/DDBJ whole genome shotgun (WGS) entry which is preliminary data.</text>
</comment>
<keyword evidence="3" id="KW-1185">Reference proteome</keyword>
<dbReference type="AlphaFoldDB" id="A0A5B0R599"/>